<dbReference type="EMBL" id="GFPF01003501">
    <property type="protein sequence ID" value="MAA14647.1"/>
    <property type="molecule type" value="Transcribed_RNA"/>
</dbReference>
<organism evidence="2">
    <name type="scientific">Rhipicephalus zambeziensis</name>
    <dbReference type="NCBI Taxonomy" id="60191"/>
    <lineage>
        <taxon>Eukaryota</taxon>
        <taxon>Metazoa</taxon>
        <taxon>Ecdysozoa</taxon>
        <taxon>Arthropoda</taxon>
        <taxon>Chelicerata</taxon>
        <taxon>Arachnida</taxon>
        <taxon>Acari</taxon>
        <taxon>Parasitiformes</taxon>
        <taxon>Ixodida</taxon>
        <taxon>Ixodoidea</taxon>
        <taxon>Ixodidae</taxon>
        <taxon>Rhipicephalinae</taxon>
        <taxon>Rhipicephalus</taxon>
        <taxon>Rhipicephalus</taxon>
    </lineage>
</organism>
<keyword evidence="1" id="KW-0812">Transmembrane</keyword>
<feature type="transmembrane region" description="Helical" evidence="1">
    <location>
        <begin position="67"/>
        <end position="86"/>
    </location>
</feature>
<protein>
    <submittedName>
        <fullName evidence="2">Uncharacterized protein</fullName>
    </submittedName>
</protein>
<keyword evidence="1" id="KW-0472">Membrane</keyword>
<evidence type="ECO:0000256" key="1">
    <source>
        <dbReference type="SAM" id="Phobius"/>
    </source>
</evidence>
<keyword evidence="1" id="KW-1133">Transmembrane helix</keyword>
<accession>A0A224YAG4</accession>
<sequence length="125" mass="13824">MALTGLTRCNMKHAVGQVLIHISNVLGVGRFFALGGRRAACFLRLSCCVQLERSCVSILFPSLYTPWRCRSVSFIFVCVFFFPVAYACVAPVALMCVLMTMLRAIVAAIAAADESDYVLMMVMLW</sequence>
<dbReference type="AlphaFoldDB" id="A0A224YAG4"/>
<reference evidence="2" key="1">
    <citation type="journal article" date="2017" name="Parasit. Vectors">
        <title>Sialotranscriptomics of Rhipicephalus zambeziensis reveals intricate expression profiles of secretory proteins and suggests tight temporal transcriptional regulation during blood-feeding.</title>
        <authorList>
            <person name="de Castro M.H."/>
            <person name="de Klerk D."/>
            <person name="Pienaar R."/>
            <person name="Rees D.J.G."/>
            <person name="Mans B.J."/>
        </authorList>
    </citation>
    <scope>NUCLEOTIDE SEQUENCE</scope>
    <source>
        <tissue evidence="2">Salivary glands</tissue>
    </source>
</reference>
<proteinExistence type="predicted"/>
<name>A0A224YAG4_9ACAR</name>
<evidence type="ECO:0000313" key="2">
    <source>
        <dbReference type="EMBL" id="MAA14647.1"/>
    </source>
</evidence>